<comment type="caution">
    <text evidence="2">The sequence shown here is derived from an EMBL/GenBank/DDBJ whole genome shotgun (WGS) entry which is preliminary data.</text>
</comment>
<evidence type="ECO:0000259" key="1">
    <source>
        <dbReference type="PROSITE" id="PS51674"/>
    </source>
</evidence>
<protein>
    <submittedName>
        <fullName evidence="2">WhiB family transcriptional regulator</fullName>
    </submittedName>
</protein>
<gene>
    <name evidence="2" type="ORF">ACFQSB_08270</name>
</gene>
<dbReference type="EMBL" id="JBHTCG010000004">
    <property type="protein sequence ID" value="MFC7382197.1"/>
    <property type="molecule type" value="Genomic_DNA"/>
</dbReference>
<dbReference type="RefSeq" id="WP_380825359.1">
    <property type="nucleotide sequence ID" value="NZ_JBHTCG010000004.1"/>
</dbReference>
<proteinExistence type="predicted"/>
<dbReference type="Pfam" id="PF02467">
    <property type="entry name" value="Whib"/>
    <property type="match status" value="1"/>
</dbReference>
<dbReference type="InterPro" id="IPR034768">
    <property type="entry name" value="4FE4S_WBL"/>
</dbReference>
<evidence type="ECO:0000313" key="2">
    <source>
        <dbReference type="EMBL" id="MFC7382197.1"/>
    </source>
</evidence>
<dbReference type="PROSITE" id="PS51674">
    <property type="entry name" value="4FE4S_WBL"/>
    <property type="match status" value="1"/>
</dbReference>
<feature type="domain" description="4Fe-4S Wbl-type" evidence="1">
    <location>
        <begin position="29"/>
        <end position="109"/>
    </location>
</feature>
<organism evidence="2 3">
    <name type="scientific">Sphaerisporangium rhizosphaerae</name>
    <dbReference type="NCBI Taxonomy" id="2269375"/>
    <lineage>
        <taxon>Bacteria</taxon>
        <taxon>Bacillati</taxon>
        <taxon>Actinomycetota</taxon>
        <taxon>Actinomycetes</taxon>
        <taxon>Streptosporangiales</taxon>
        <taxon>Streptosporangiaceae</taxon>
        <taxon>Sphaerisporangium</taxon>
    </lineage>
</organism>
<evidence type="ECO:0000313" key="3">
    <source>
        <dbReference type="Proteomes" id="UP001596496"/>
    </source>
</evidence>
<reference evidence="3" key="1">
    <citation type="journal article" date="2019" name="Int. J. Syst. Evol. Microbiol.">
        <title>The Global Catalogue of Microorganisms (GCM) 10K type strain sequencing project: providing services to taxonomists for standard genome sequencing and annotation.</title>
        <authorList>
            <consortium name="The Broad Institute Genomics Platform"/>
            <consortium name="The Broad Institute Genome Sequencing Center for Infectious Disease"/>
            <person name="Wu L."/>
            <person name="Ma J."/>
        </authorList>
    </citation>
    <scope>NUCLEOTIDE SEQUENCE [LARGE SCALE GENOMIC DNA]</scope>
    <source>
        <strain evidence="3">CECT 7649</strain>
    </source>
</reference>
<accession>A0ABW2NZN1</accession>
<sequence length="131" mass="14325">MPNIFAPLLTSVCAQTTRDLHRRVIVDGLCVGTDEPDAWFPREPPEFTGGSPEALAEKRAAYEAVALDLCGPCPVRAECLELALREEIVLPRTWVHGIRGGTAPWQRLNLIRQRQRAAQREAAGAGRAVSA</sequence>
<name>A0ABW2NZN1_9ACTN</name>
<dbReference type="Proteomes" id="UP001596496">
    <property type="component" value="Unassembled WGS sequence"/>
</dbReference>
<keyword evidence="3" id="KW-1185">Reference proteome</keyword>